<keyword evidence="2" id="KW-1185">Reference proteome</keyword>
<dbReference type="PANTHER" id="PTHR47568:SF2">
    <property type="entry name" value="E3 UBIQUITIN-PROTEIN LIGASE SP1-RELATED"/>
    <property type="match status" value="1"/>
</dbReference>
<reference evidence="1 2" key="1">
    <citation type="submission" date="2020-02" db="EMBL/GenBank/DDBJ databases">
        <authorList>
            <person name="Ma Q."/>
            <person name="Huang Y."/>
            <person name="Song X."/>
            <person name="Pei D."/>
        </authorList>
    </citation>
    <scope>NUCLEOTIDE SEQUENCE [LARGE SCALE GENOMIC DNA]</scope>
    <source>
        <strain evidence="1">Sxm20200214</strain>
        <tissue evidence="1">Leaf</tissue>
    </source>
</reference>
<dbReference type="Proteomes" id="UP000886595">
    <property type="component" value="Unassembled WGS sequence"/>
</dbReference>
<dbReference type="EMBL" id="JAAMPC010000001">
    <property type="protein sequence ID" value="KAG2335124.1"/>
    <property type="molecule type" value="Genomic_DNA"/>
</dbReference>
<accession>A0A8X8BDQ0</accession>
<sequence length="170" mass="19220">MEKAISVPKLNNLKILVNLFEKYNEPLVVKVTGKVVCCEAPIVVCLPNLDSNVESKTPIVTTFLKSQSDYILCLYVLCLDQIITIWAIQTEIVYADRVRNGDRFSSTMGFKSIRDEFPWYLADGTGRVYLEGILKAKGFDFVTHKREVAGPGTAFLRGWNLLERLIIAKE</sequence>
<dbReference type="InterPro" id="IPR044231">
    <property type="entry name" value="SP1/SPL1"/>
</dbReference>
<evidence type="ECO:0000313" key="2">
    <source>
        <dbReference type="Proteomes" id="UP000886595"/>
    </source>
</evidence>
<protein>
    <submittedName>
        <fullName evidence="1">Uncharacterized protein</fullName>
    </submittedName>
</protein>
<dbReference type="GO" id="GO:0004842">
    <property type="term" value="F:ubiquitin-protein transferase activity"/>
    <property type="evidence" value="ECO:0007669"/>
    <property type="project" value="InterPro"/>
</dbReference>
<name>A0A8X8BDQ0_BRACI</name>
<dbReference type="AlphaFoldDB" id="A0A8X8BDQ0"/>
<dbReference type="GO" id="GO:0016567">
    <property type="term" value="P:protein ubiquitination"/>
    <property type="evidence" value="ECO:0007669"/>
    <property type="project" value="InterPro"/>
</dbReference>
<organism evidence="1 2">
    <name type="scientific">Brassica carinata</name>
    <name type="common">Ethiopian mustard</name>
    <name type="synonym">Abyssinian cabbage</name>
    <dbReference type="NCBI Taxonomy" id="52824"/>
    <lineage>
        <taxon>Eukaryota</taxon>
        <taxon>Viridiplantae</taxon>
        <taxon>Streptophyta</taxon>
        <taxon>Embryophyta</taxon>
        <taxon>Tracheophyta</taxon>
        <taxon>Spermatophyta</taxon>
        <taxon>Magnoliopsida</taxon>
        <taxon>eudicotyledons</taxon>
        <taxon>Gunneridae</taxon>
        <taxon>Pentapetalae</taxon>
        <taxon>rosids</taxon>
        <taxon>malvids</taxon>
        <taxon>Brassicales</taxon>
        <taxon>Brassicaceae</taxon>
        <taxon>Brassiceae</taxon>
        <taxon>Brassica</taxon>
    </lineage>
</organism>
<evidence type="ECO:0000313" key="1">
    <source>
        <dbReference type="EMBL" id="KAG2335124.1"/>
    </source>
</evidence>
<proteinExistence type="predicted"/>
<dbReference type="PANTHER" id="PTHR47568">
    <property type="match status" value="1"/>
</dbReference>
<gene>
    <name evidence="1" type="ORF">Bca52824_006304</name>
</gene>
<comment type="caution">
    <text evidence="1">The sequence shown here is derived from an EMBL/GenBank/DDBJ whole genome shotgun (WGS) entry which is preliminary data.</text>
</comment>